<evidence type="ECO:0000256" key="1">
    <source>
        <dbReference type="SAM" id="Phobius"/>
    </source>
</evidence>
<keyword evidence="1" id="KW-0812">Transmembrane</keyword>
<protein>
    <submittedName>
        <fullName evidence="3">HPP family protein</fullName>
    </submittedName>
</protein>
<evidence type="ECO:0000313" key="3">
    <source>
        <dbReference type="EMBL" id="HIU41800.1"/>
    </source>
</evidence>
<evidence type="ECO:0000259" key="2">
    <source>
        <dbReference type="Pfam" id="PF04982"/>
    </source>
</evidence>
<feature type="transmembrane region" description="Helical" evidence="1">
    <location>
        <begin position="281"/>
        <end position="302"/>
    </location>
</feature>
<keyword evidence="1" id="KW-1133">Transmembrane helix</keyword>
<evidence type="ECO:0000313" key="4">
    <source>
        <dbReference type="Proteomes" id="UP000824082"/>
    </source>
</evidence>
<dbReference type="EMBL" id="DVMX01000090">
    <property type="protein sequence ID" value="HIU41800.1"/>
    <property type="molecule type" value="Genomic_DNA"/>
</dbReference>
<feature type="transmembrane region" description="Helical" evidence="1">
    <location>
        <begin position="58"/>
        <end position="78"/>
    </location>
</feature>
<reference evidence="3" key="2">
    <citation type="journal article" date="2021" name="PeerJ">
        <title>Extensive microbial diversity within the chicken gut microbiome revealed by metagenomics and culture.</title>
        <authorList>
            <person name="Gilroy R."/>
            <person name="Ravi A."/>
            <person name="Getino M."/>
            <person name="Pursley I."/>
            <person name="Horton D.L."/>
            <person name="Alikhan N.F."/>
            <person name="Baker D."/>
            <person name="Gharbi K."/>
            <person name="Hall N."/>
            <person name="Watson M."/>
            <person name="Adriaenssens E.M."/>
            <person name="Foster-Nyarko E."/>
            <person name="Jarju S."/>
            <person name="Secka A."/>
            <person name="Antonio M."/>
            <person name="Oren A."/>
            <person name="Chaudhuri R.R."/>
            <person name="La Ragione R."/>
            <person name="Hildebrand F."/>
            <person name="Pallen M.J."/>
        </authorList>
    </citation>
    <scope>NUCLEOTIDE SEQUENCE</scope>
    <source>
        <strain evidence="3">4509</strain>
    </source>
</reference>
<comment type="caution">
    <text evidence="3">The sequence shown here is derived from an EMBL/GenBank/DDBJ whole genome shotgun (WGS) entry which is preliminary data.</text>
</comment>
<accession>A0A9D1LJE6</accession>
<feature type="transmembrane region" description="Helical" evidence="1">
    <location>
        <begin position="120"/>
        <end position="140"/>
    </location>
</feature>
<dbReference type="Pfam" id="PF04982">
    <property type="entry name" value="TM_HPP"/>
    <property type="match status" value="1"/>
</dbReference>
<name>A0A9D1LJE6_9FIRM</name>
<organism evidence="3 4">
    <name type="scientific">Candidatus Egerieicola faecale</name>
    <dbReference type="NCBI Taxonomy" id="2840774"/>
    <lineage>
        <taxon>Bacteria</taxon>
        <taxon>Bacillati</taxon>
        <taxon>Bacillota</taxon>
        <taxon>Clostridia</taxon>
        <taxon>Eubacteriales</taxon>
        <taxon>Oscillospiraceae</taxon>
        <taxon>Oscillospiraceae incertae sedis</taxon>
        <taxon>Candidatus Egerieicola</taxon>
    </lineage>
</organism>
<gene>
    <name evidence="3" type="ORF">IAD19_04525</name>
</gene>
<sequence>MNQRSLLTHGLTLAVVVLMVGSSEQSGQREIIFPEVIAIAVGLFLAPKQSWQVSKPRIFWLITLCAWAGLFISLWMPGPLWGKLWAAFFFCQLVLLVSRTSFAPLISAGVLPVMLGSESVVYPIAAMALTGLLVLLRLALEQGGQKEKAPFTPLPPPDKSQWLRLLARCGIGAACIGLAVWLNTPFAAAPPILVAFTEFSRPSNPARKTPFRTAGLIFFCALAGAACRYFLTMELGWWLTLSAAGAVVVMLGLMKVFRLYLPPAGALTILAMLIPENAVVWYPLEVLAGVCVLLGAACLMNWREYQTKSKQTS</sequence>
<feature type="transmembrane region" description="Helical" evidence="1">
    <location>
        <begin position="237"/>
        <end position="254"/>
    </location>
</feature>
<dbReference type="AlphaFoldDB" id="A0A9D1LJE6"/>
<feature type="domain" description="HPP transmembrane region" evidence="2">
    <location>
        <begin position="160"/>
        <end position="302"/>
    </location>
</feature>
<proteinExistence type="predicted"/>
<feature type="transmembrane region" description="Helical" evidence="1">
    <location>
        <begin position="210"/>
        <end position="231"/>
    </location>
</feature>
<feature type="transmembrane region" description="Helical" evidence="1">
    <location>
        <begin position="165"/>
        <end position="189"/>
    </location>
</feature>
<reference evidence="3" key="1">
    <citation type="submission" date="2020-10" db="EMBL/GenBank/DDBJ databases">
        <authorList>
            <person name="Gilroy R."/>
        </authorList>
    </citation>
    <scope>NUCLEOTIDE SEQUENCE</scope>
    <source>
        <strain evidence="3">4509</strain>
    </source>
</reference>
<dbReference type="Proteomes" id="UP000824082">
    <property type="component" value="Unassembled WGS sequence"/>
</dbReference>
<dbReference type="InterPro" id="IPR058581">
    <property type="entry name" value="TM_HPP"/>
</dbReference>
<keyword evidence="1" id="KW-0472">Membrane</keyword>